<comment type="pathway">
    <text evidence="8">Cofactor biosynthesis; coenzyme A biosynthesis; CoA from (R)-pantothenate: step 5/5.</text>
</comment>
<dbReference type="Gene3D" id="3.40.50.300">
    <property type="entry name" value="P-loop containing nucleotide triphosphate hydrolases"/>
    <property type="match status" value="1"/>
</dbReference>
<dbReference type="AlphaFoldDB" id="A0A8D5A3U7"/>
<dbReference type="GO" id="GO:0005524">
    <property type="term" value="F:ATP binding"/>
    <property type="evidence" value="ECO:0007669"/>
    <property type="project" value="UniProtKB-UniRule"/>
</dbReference>
<evidence type="ECO:0000256" key="8">
    <source>
        <dbReference type="HAMAP-Rule" id="MF_00376"/>
    </source>
</evidence>
<dbReference type="Proteomes" id="UP000320585">
    <property type="component" value="Chromosome"/>
</dbReference>
<dbReference type="GeneID" id="92715518"/>
<dbReference type="GO" id="GO:0015937">
    <property type="term" value="P:coenzyme A biosynthetic process"/>
    <property type="evidence" value="ECO:0007669"/>
    <property type="project" value="UniProtKB-UniRule"/>
</dbReference>
<keyword evidence="6 8" id="KW-0067">ATP-binding</keyword>
<reference evidence="11" key="1">
    <citation type="submission" date="2019-05" db="EMBL/GenBank/DDBJ databases">
        <title>Complete genome sequencing of Dialister sp. strain 5BBH33.</title>
        <authorList>
            <person name="Sakamoto M."/>
            <person name="Murakami T."/>
            <person name="Mori H."/>
        </authorList>
    </citation>
    <scope>NUCLEOTIDE SEQUENCE [LARGE SCALE GENOMIC DNA]</scope>
    <source>
        <strain evidence="11">5BBH33</strain>
    </source>
</reference>
<evidence type="ECO:0000256" key="4">
    <source>
        <dbReference type="ARBA" id="ARBA00022741"/>
    </source>
</evidence>
<dbReference type="PROSITE" id="PS51219">
    <property type="entry name" value="DPCK"/>
    <property type="match status" value="1"/>
</dbReference>
<dbReference type="EMBL" id="AP019697">
    <property type="protein sequence ID" value="BBK24354.1"/>
    <property type="molecule type" value="Genomic_DNA"/>
</dbReference>
<keyword evidence="5 8" id="KW-0418">Kinase</keyword>
<dbReference type="UniPathway" id="UPA00241">
    <property type="reaction ID" value="UER00356"/>
</dbReference>
<dbReference type="NCBIfam" id="TIGR00152">
    <property type="entry name" value="dephospho-CoA kinase"/>
    <property type="match status" value="1"/>
</dbReference>
<proteinExistence type="inferred from homology"/>
<evidence type="ECO:0000313" key="11">
    <source>
        <dbReference type="Proteomes" id="UP000320585"/>
    </source>
</evidence>
<protein>
    <recommendedName>
        <fullName evidence="8 9">Dephospho-CoA kinase</fullName>
        <ecNumber evidence="8 9">2.7.1.24</ecNumber>
    </recommendedName>
    <alternativeName>
        <fullName evidence="8">Dephosphocoenzyme A kinase</fullName>
    </alternativeName>
</protein>
<comment type="function">
    <text evidence="8">Catalyzes the phosphorylation of the 3'-hydroxyl group of dephosphocoenzyme A to form coenzyme A.</text>
</comment>
<comment type="subcellular location">
    <subcellularLocation>
        <location evidence="8">Cytoplasm</location>
    </subcellularLocation>
</comment>
<evidence type="ECO:0000256" key="7">
    <source>
        <dbReference type="ARBA" id="ARBA00022993"/>
    </source>
</evidence>
<dbReference type="CDD" id="cd02022">
    <property type="entry name" value="DPCK"/>
    <property type="match status" value="1"/>
</dbReference>
<comment type="similarity">
    <text evidence="1 8">Belongs to the CoaE family.</text>
</comment>
<evidence type="ECO:0000256" key="6">
    <source>
        <dbReference type="ARBA" id="ARBA00022840"/>
    </source>
</evidence>
<evidence type="ECO:0000256" key="5">
    <source>
        <dbReference type="ARBA" id="ARBA00022777"/>
    </source>
</evidence>
<dbReference type="PANTHER" id="PTHR10695:SF46">
    <property type="entry name" value="BIFUNCTIONAL COENZYME A SYNTHASE-RELATED"/>
    <property type="match status" value="1"/>
</dbReference>
<name>A0A8D5A3U7_9FIRM</name>
<dbReference type="GO" id="GO:0004140">
    <property type="term" value="F:dephospho-CoA kinase activity"/>
    <property type="evidence" value="ECO:0007669"/>
    <property type="project" value="UniProtKB-UniRule"/>
</dbReference>
<evidence type="ECO:0000256" key="9">
    <source>
        <dbReference type="NCBIfam" id="TIGR00152"/>
    </source>
</evidence>
<dbReference type="FunFam" id="3.40.50.300:FF:000991">
    <property type="entry name" value="Dephospho-CoA kinase"/>
    <property type="match status" value="1"/>
</dbReference>
<keyword evidence="11" id="KW-1185">Reference proteome</keyword>
<keyword evidence="2 8" id="KW-0963">Cytoplasm</keyword>
<comment type="catalytic activity">
    <reaction evidence="8">
        <text>3'-dephospho-CoA + ATP = ADP + CoA + H(+)</text>
        <dbReference type="Rhea" id="RHEA:18245"/>
        <dbReference type="ChEBI" id="CHEBI:15378"/>
        <dbReference type="ChEBI" id="CHEBI:30616"/>
        <dbReference type="ChEBI" id="CHEBI:57287"/>
        <dbReference type="ChEBI" id="CHEBI:57328"/>
        <dbReference type="ChEBI" id="CHEBI:456216"/>
        <dbReference type="EC" id="2.7.1.24"/>
    </reaction>
</comment>
<keyword evidence="4 8" id="KW-0547">Nucleotide-binding</keyword>
<organism evidence="10 11">
    <name type="scientific">Dialister hominis</name>
    <dbReference type="NCBI Taxonomy" id="2582419"/>
    <lineage>
        <taxon>Bacteria</taxon>
        <taxon>Bacillati</taxon>
        <taxon>Bacillota</taxon>
        <taxon>Negativicutes</taxon>
        <taxon>Veillonellales</taxon>
        <taxon>Veillonellaceae</taxon>
        <taxon>Dialister</taxon>
    </lineage>
</organism>
<evidence type="ECO:0000256" key="3">
    <source>
        <dbReference type="ARBA" id="ARBA00022679"/>
    </source>
</evidence>
<dbReference type="InterPro" id="IPR027417">
    <property type="entry name" value="P-loop_NTPase"/>
</dbReference>
<dbReference type="OrthoDB" id="9812943at2"/>
<dbReference type="EC" id="2.7.1.24" evidence="8 9"/>
<accession>A0A8D5A3U7</accession>
<evidence type="ECO:0000256" key="1">
    <source>
        <dbReference type="ARBA" id="ARBA00009018"/>
    </source>
</evidence>
<dbReference type="PANTHER" id="PTHR10695">
    <property type="entry name" value="DEPHOSPHO-COA KINASE-RELATED"/>
    <property type="match status" value="1"/>
</dbReference>
<evidence type="ECO:0000256" key="2">
    <source>
        <dbReference type="ARBA" id="ARBA00022490"/>
    </source>
</evidence>
<sequence>MYRIGLTGGVGSGKSTVSNYMHTLGIPVIDGDKLAREAVTPGSQAMARMEQVFEKEIFNEDGTLDRLKTAEIIFTNEEKRQQLNDIIHPYIWYRTQEELYRAQDEGHSVVVLDMPLLLEISWQLRVEAVWIVEVPLEVQINRVIHRDHFTREQVLERIGKQMPTLNKLNYADVVIDNSHSVEETERQVREALKHVPGFVFPEGMEV</sequence>
<dbReference type="HAMAP" id="MF_00376">
    <property type="entry name" value="Dephospho_CoA_kinase"/>
    <property type="match status" value="1"/>
</dbReference>
<feature type="binding site" evidence="8">
    <location>
        <begin position="11"/>
        <end position="16"/>
    </location>
    <ligand>
        <name>ATP</name>
        <dbReference type="ChEBI" id="CHEBI:30616"/>
    </ligand>
</feature>
<evidence type="ECO:0000313" key="10">
    <source>
        <dbReference type="EMBL" id="BBK24354.1"/>
    </source>
</evidence>
<dbReference type="KEGG" id="dho:Dia5BBH33_02890"/>
<dbReference type="SUPFAM" id="SSF52540">
    <property type="entry name" value="P-loop containing nucleoside triphosphate hydrolases"/>
    <property type="match status" value="1"/>
</dbReference>
<keyword evidence="3 8" id="KW-0808">Transferase</keyword>
<dbReference type="Pfam" id="PF01121">
    <property type="entry name" value="CoaE"/>
    <property type="match status" value="1"/>
</dbReference>
<dbReference type="InterPro" id="IPR001977">
    <property type="entry name" value="Depp_CoAkinase"/>
</dbReference>
<keyword evidence="7 8" id="KW-0173">Coenzyme A biosynthesis</keyword>
<gene>
    <name evidence="8 10" type="primary">coaE</name>
    <name evidence="10" type="ORF">Dia5BBH33_02890</name>
</gene>
<dbReference type="GO" id="GO:0005737">
    <property type="term" value="C:cytoplasm"/>
    <property type="evidence" value="ECO:0007669"/>
    <property type="project" value="UniProtKB-SubCell"/>
</dbReference>
<dbReference type="RefSeq" id="WP_143332216.1">
    <property type="nucleotide sequence ID" value="NZ_AP019697.1"/>
</dbReference>